<organism evidence="1 2">
    <name type="scientific">Candidatus Accumulibacter cognatus</name>
    <dbReference type="NCBI Taxonomy" id="2954383"/>
    <lineage>
        <taxon>Bacteria</taxon>
        <taxon>Pseudomonadati</taxon>
        <taxon>Pseudomonadota</taxon>
        <taxon>Betaproteobacteria</taxon>
        <taxon>Candidatus Accumulibacter</taxon>
    </lineage>
</organism>
<protein>
    <submittedName>
        <fullName evidence="1">Uncharacterized protein</fullName>
    </submittedName>
</protein>
<dbReference type="AlphaFoldDB" id="A0A080M7Z4"/>
<reference evidence="1" key="1">
    <citation type="submission" date="2014-02" db="EMBL/GenBank/DDBJ databases">
        <title>Expanding our view of genomic diversity in Candidatus Accumulibacter clades.</title>
        <authorList>
            <person name="Skennerton C.T."/>
            <person name="Barr J.J."/>
            <person name="Slater F.R."/>
            <person name="Bond P.L."/>
            <person name="Tyson G.W."/>
        </authorList>
    </citation>
    <scope>NUCLEOTIDE SEQUENCE [LARGE SCALE GENOMIC DNA]</scope>
</reference>
<comment type="caution">
    <text evidence="1">The sequence shown here is derived from an EMBL/GenBank/DDBJ whole genome shotgun (WGS) entry which is preliminary data.</text>
</comment>
<name>A0A080M7Z4_9PROT</name>
<accession>A0A080M7Z4</accession>
<dbReference type="STRING" id="1453999.AW06_001427"/>
<sequence length="109" mass="11894">MLLLEVDEEDAPGLPGLQWTQLLDLLDADALLVLEAQVVGPVESEVFFVVPLVDGPVEFVAQEIDELRERLDGSQPPALYFGHHVPRQLSSIHARSTGATPSGACTFFR</sequence>
<dbReference type="Proteomes" id="UP000021315">
    <property type="component" value="Unassembled WGS sequence"/>
</dbReference>
<dbReference type="EMBL" id="JDST02000026">
    <property type="protein sequence ID" value="KFB77432.1"/>
    <property type="molecule type" value="Genomic_DNA"/>
</dbReference>
<evidence type="ECO:0000313" key="1">
    <source>
        <dbReference type="EMBL" id="KFB77432.1"/>
    </source>
</evidence>
<keyword evidence="2" id="KW-1185">Reference proteome</keyword>
<proteinExistence type="predicted"/>
<evidence type="ECO:0000313" key="2">
    <source>
        <dbReference type="Proteomes" id="UP000021315"/>
    </source>
</evidence>
<gene>
    <name evidence="1" type="ORF">AW06_001427</name>
</gene>